<keyword evidence="2" id="KW-1185">Reference proteome</keyword>
<proteinExistence type="predicted"/>
<dbReference type="Proteomes" id="UP000003240">
    <property type="component" value="Unassembled WGS sequence"/>
</dbReference>
<reference evidence="1 2" key="1">
    <citation type="journal article" date="2011" name="EMBO J.">
        <title>Structural diversity of bacterial flagellar motors.</title>
        <authorList>
            <person name="Chen S."/>
            <person name="Beeby M."/>
            <person name="Murphy G.E."/>
            <person name="Leadbetter J.R."/>
            <person name="Hendrixson D.R."/>
            <person name="Briegel A."/>
            <person name="Li Z."/>
            <person name="Shi J."/>
            <person name="Tocheva E.I."/>
            <person name="Muller A."/>
            <person name="Dobro M.J."/>
            <person name="Jensen G.J."/>
        </authorList>
    </citation>
    <scope>NUCLEOTIDE SEQUENCE [LARGE SCALE GENOMIC DNA]</scope>
    <source>
        <strain evidence="1 2">DSM 6540</strain>
    </source>
</reference>
<accession>F7NK84</accession>
<organism evidence="1 2">
    <name type="scientific">Acetonema longum DSM 6540</name>
    <dbReference type="NCBI Taxonomy" id="1009370"/>
    <lineage>
        <taxon>Bacteria</taxon>
        <taxon>Bacillati</taxon>
        <taxon>Bacillota</taxon>
        <taxon>Negativicutes</taxon>
        <taxon>Acetonemataceae</taxon>
        <taxon>Acetonema</taxon>
    </lineage>
</organism>
<name>F7NK84_9FIRM</name>
<dbReference type="AlphaFoldDB" id="F7NK84"/>
<dbReference type="EMBL" id="AFGF01000107">
    <property type="protein sequence ID" value="EGO63525.1"/>
    <property type="molecule type" value="Genomic_DNA"/>
</dbReference>
<gene>
    <name evidence="1" type="ORF">ALO_12486</name>
</gene>
<sequence>MKVENFERVLAKMKGRTNTINHFEKEASSDPVIIRELENARASMHWAVEILNTTDLDHHWFFEQDTIFHEWHVGRVAYPSTGRSWLIPLDVPNIYGEYPEEE</sequence>
<protein>
    <submittedName>
        <fullName evidence="1">Uncharacterized protein</fullName>
    </submittedName>
</protein>
<dbReference type="STRING" id="1009370.ALO_12486"/>
<evidence type="ECO:0000313" key="2">
    <source>
        <dbReference type="Proteomes" id="UP000003240"/>
    </source>
</evidence>
<evidence type="ECO:0000313" key="1">
    <source>
        <dbReference type="EMBL" id="EGO63525.1"/>
    </source>
</evidence>
<comment type="caution">
    <text evidence="1">The sequence shown here is derived from an EMBL/GenBank/DDBJ whole genome shotgun (WGS) entry which is preliminary data.</text>
</comment>